<evidence type="ECO:0000313" key="1">
    <source>
        <dbReference type="EMBL" id="MBT1159355.1"/>
    </source>
</evidence>
<gene>
    <name evidence="1" type="ORF">J1C56_27675</name>
</gene>
<dbReference type="RefSeq" id="WP_214393206.1">
    <property type="nucleotide sequence ID" value="NZ_JAFLWW010000011.1"/>
</dbReference>
<sequence length="57" mass="6274">MAETSSFYRSGRLQAKTWLQVKTGAVRQPLIQKREDDGTSALALRPAAGNQPARFVV</sequence>
<comment type="caution">
    <text evidence="1">The sequence shown here is derived from an EMBL/GenBank/DDBJ whole genome shotgun (WGS) entry which is preliminary data.</text>
</comment>
<accession>A0A9X1AG68</accession>
<name>A0A9X1AG68_9HYPH</name>
<dbReference type="AlphaFoldDB" id="A0A9X1AG68"/>
<reference evidence="1" key="2">
    <citation type="submission" date="2021-03" db="EMBL/GenBank/DDBJ databases">
        <authorList>
            <person name="Artuso I."/>
            <person name="Turrini P."/>
            <person name="Pirolo M."/>
            <person name="Lugli G.A."/>
            <person name="Ventura M."/>
            <person name="Visca P."/>
        </authorList>
    </citation>
    <scope>NUCLEOTIDE SEQUENCE</scope>
    <source>
        <strain evidence="1">LMG 26462</strain>
    </source>
</reference>
<keyword evidence="2" id="KW-1185">Reference proteome</keyword>
<organism evidence="1 2">
    <name type="scientific">Aminobacter anthyllidis</name>
    <dbReference type="NCBI Taxonomy" id="1035067"/>
    <lineage>
        <taxon>Bacteria</taxon>
        <taxon>Pseudomonadati</taxon>
        <taxon>Pseudomonadota</taxon>
        <taxon>Alphaproteobacteria</taxon>
        <taxon>Hyphomicrobiales</taxon>
        <taxon>Phyllobacteriaceae</taxon>
        <taxon>Aminobacter</taxon>
    </lineage>
</organism>
<dbReference type="EMBL" id="JAFLWW010000011">
    <property type="protein sequence ID" value="MBT1159355.1"/>
    <property type="molecule type" value="Genomic_DNA"/>
</dbReference>
<proteinExistence type="predicted"/>
<evidence type="ECO:0000313" key="2">
    <source>
        <dbReference type="Proteomes" id="UP001138921"/>
    </source>
</evidence>
<dbReference type="Proteomes" id="UP001138921">
    <property type="component" value="Unassembled WGS sequence"/>
</dbReference>
<reference evidence="1" key="1">
    <citation type="journal article" date="2021" name="Microorganisms">
        <title>Phylogenomic Reconstruction and Metabolic Potential of the Genus Aminobacter.</title>
        <authorList>
            <person name="Artuso I."/>
            <person name="Turrini P."/>
            <person name="Pirolo M."/>
            <person name="Lugli G.A."/>
            <person name="Ventura M."/>
            <person name="Visca P."/>
        </authorList>
    </citation>
    <scope>NUCLEOTIDE SEQUENCE</scope>
    <source>
        <strain evidence="1">LMG 26462</strain>
    </source>
</reference>
<protein>
    <submittedName>
        <fullName evidence="1">Uncharacterized protein</fullName>
    </submittedName>
</protein>